<dbReference type="Proteomes" id="UP000003879">
    <property type="component" value="Unassembled WGS sequence"/>
</dbReference>
<dbReference type="AlphaFoldDB" id="A0A0E2B5C1"/>
<reference evidence="1 2" key="1">
    <citation type="submission" date="2012-02" db="EMBL/GenBank/DDBJ databases">
        <title>The Genome Sequence of Bacteroides fragilis CL07T12C05.</title>
        <authorList>
            <consortium name="The Broad Institute Genome Sequencing Platform"/>
            <person name="Earl A."/>
            <person name="Ward D."/>
            <person name="Feldgarden M."/>
            <person name="Gevers D."/>
            <person name="Zitomersky N.L."/>
            <person name="Coyne M.J."/>
            <person name="Comstock L.E."/>
            <person name="Young S.K."/>
            <person name="Zeng Q."/>
            <person name="Gargeya S."/>
            <person name="Fitzgerald M."/>
            <person name="Haas B."/>
            <person name="Abouelleil A."/>
            <person name="Alvarado L."/>
            <person name="Arachchi H.M."/>
            <person name="Berlin A."/>
            <person name="Chapman S.B."/>
            <person name="Gearin G."/>
            <person name="Goldberg J."/>
            <person name="Griggs A."/>
            <person name="Gujja S."/>
            <person name="Hansen M."/>
            <person name="Heiman D."/>
            <person name="Howarth C."/>
            <person name="Larimer J."/>
            <person name="Lui A."/>
            <person name="MacDonald P.J.P."/>
            <person name="McCowen C."/>
            <person name="Montmayeur A."/>
            <person name="Murphy C."/>
            <person name="Neiman D."/>
            <person name="Pearson M."/>
            <person name="Priest M."/>
            <person name="Roberts A."/>
            <person name="Saif S."/>
            <person name="Shea T."/>
            <person name="Sisk P."/>
            <person name="Stolte C."/>
            <person name="Sykes S."/>
            <person name="Wortman J."/>
            <person name="Nusbaum C."/>
            <person name="Birren B."/>
        </authorList>
    </citation>
    <scope>NUCLEOTIDE SEQUENCE [LARGE SCALE GENOMIC DNA]</scope>
    <source>
        <strain evidence="1 2">CL07T12C05</strain>
    </source>
</reference>
<dbReference type="PATRIC" id="fig|997883.3.peg.771"/>
<dbReference type="HOGENOM" id="CLU_2663375_0_0_10"/>
<sequence>MIKPEYLSEKIRKLAYKYPIYVFHSSIRTISKKDRVIKREIKISFSCKNANKQIYLHNYFSLRTRDKIYPYNQKT</sequence>
<evidence type="ECO:0000313" key="2">
    <source>
        <dbReference type="Proteomes" id="UP000003879"/>
    </source>
</evidence>
<gene>
    <name evidence="1" type="ORF">HMPREF1056_00721</name>
</gene>
<dbReference type="EMBL" id="AGXN01000005">
    <property type="protein sequence ID" value="EIY99420.1"/>
    <property type="molecule type" value="Genomic_DNA"/>
</dbReference>
<organism evidence="1 2">
    <name type="scientific">Bacteroides fragilis CL07T12C05</name>
    <dbReference type="NCBI Taxonomy" id="997883"/>
    <lineage>
        <taxon>Bacteria</taxon>
        <taxon>Pseudomonadati</taxon>
        <taxon>Bacteroidota</taxon>
        <taxon>Bacteroidia</taxon>
        <taxon>Bacteroidales</taxon>
        <taxon>Bacteroidaceae</taxon>
        <taxon>Bacteroides</taxon>
    </lineage>
</organism>
<proteinExistence type="predicted"/>
<protein>
    <submittedName>
        <fullName evidence="1">Uncharacterized protein</fullName>
    </submittedName>
</protein>
<accession>A0A0E2B5C1</accession>
<evidence type="ECO:0000313" key="1">
    <source>
        <dbReference type="EMBL" id="EIY99420.1"/>
    </source>
</evidence>
<comment type="caution">
    <text evidence="1">The sequence shown here is derived from an EMBL/GenBank/DDBJ whole genome shotgun (WGS) entry which is preliminary data.</text>
</comment>
<name>A0A0E2B5C1_BACFG</name>